<feature type="non-terminal residue" evidence="1">
    <location>
        <position position="1"/>
    </location>
</feature>
<dbReference type="InterPro" id="IPR012337">
    <property type="entry name" value="RNaseH-like_sf"/>
</dbReference>
<keyword evidence="2" id="KW-1185">Reference proteome</keyword>
<organism evidence="1 2">
    <name type="scientific">Taxus chinensis</name>
    <name type="common">Chinese yew</name>
    <name type="synonym">Taxus wallichiana var. chinensis</name>
    <dbReference type="NCBI Taxonomy" id="29808"/>
    <lineage>
        <taxon>Eukaryota</taxon>
        <taxon>Viridiplantae</taxon>
        <taxon>Streptophyta</taxon>
        <taxon>Embryophyta</taxon>
        <taxon>Tracheophyta</taxon>
        <taxon>Spermatophyta</taxon>
        <taxon>Pinopsida</taxon>
        <taxon>Pinidae</taxon>
        <taxon>Conifers II</taxon>
        <taxon>Cupressales</taxon>
        <taxon>Taxaceae</taxon>
        <taxon>Taxus</taxon>
    </lineage>
</organism>
<comment type="caution">
    <text evidence="1">The sequence shown here is derived from an EMBL/GenBank/DDBJ whole genome shotgun (WGS) entry which is preliminary data.</text>
</comment>
<evidence type="ECO:0000313" key="1">
    <source>
        <dbReference type="EMBL" id="KAH9329627.1"/>
    </source>
</evidence>
<dbReference type="SUPFAM" id="SSF53098">
    <property type="entry name" value="Ribonuclease H-like"/>
    <property type="match status" value="1"/>
</dbReference>
<gene>
    <name evidence="1" type="ORF">KI387_001735</name>
</gene>
<dbReference type="Proteomes" id="UP000824469">
    <property type="component" value="Unassembled WGS sequence"/>
</dbReference>
<dbReference type="OMA" id="YELMRII"/>
<proteinExistence type="predicted"/>
<feature type="non-terminal residue" evidence="1">
    <location>
        <position position="152"/>
    </location>
</feature>
<evidence type="ECO:0000313" key="2">
    <source>
        <dbReference type="Proteomes" id="UP000824469"/>
    </source>
</evidence>
<dbReference type="AlphaFoldDB" id="A0AA38GXJ4"/>
<accession>A0AA38GXJ4</accession>
<name>A0AA38GXJ4_TAXCH</name>
<protein>
    <submittedName>
        <fullName evidence="1">Uncharacterized protein</fullName>
    </submittedName>
</protein>
<reference evidence="1 2" key="1">
    <citation type="journal article" date="2021" name="Nat. Plants">
        <title>The Taxus genome provides insights into paclitaxel biosynthesis.</title>
        <authorList>
            <person name="Xiong X."/>
            <person name="Gou J."/>
            <person name="Liao Q."/>
            <person name="Li Y."/>
            <person name="Zhou Q."/>
            <person name="Bi G."/>
            <person name="Li C."/>
            <person name="Du R."/>
            <person name="Wang X."/>
            <person name="Sun T."/>
            <person name="Guo L."/>
            <person name="Liang H."/>
            <person name="Lu P."/>
            <person name="Wu Y."/>
            <person name="Zhang Z."/>
            <person name="Ro D.K."/>
            <person name="Shang Y."/>
            <person name="Huang S."/>
            <person name="Yan J."/>
        </authorList>
    </citation>
    <scope>NUCLEOTIDE SEQUENCE [LARGE SCALE GENOMIC DNA]</scope>
    <source>
        <strain evidence="1">Ta-2019</strain>
    </source>
</reference>
<sequence length="152" mass="17665">VSEPLVRVLRLVDGEQNPMGFVYEAMDRTKESIQNYYRGDIVRYGPFGEIIDRRWNNQLHQPIHAAGYYLNPKYFYSDSFIDVNGEVMEGLSTCIERMIPDVETRDLVILELQSYKHGRGRLFSSVLAIRGRTTQSPGFWWEDWGGNTPNLQ</sequence>
<dbReference type="EMBL" id="JAHRHJ020000001">
    <property type="protein sequence ID" value="KAH9329627.1"/>
    <property type="molecule type" value="Genomic_DNA"/>
</dbReference>